<accession>A0A6H1ZUZ7</accession>
<dbReference type="EMBL" id="MT144824">
    <property type="protein sequence ID" value="QJI00040.1"/>
    <property type="molecule type" value="Genomic_DNA"/>
</dbReference>
<proteinExistence type="predicted"/>
<evidence type="ECO:0000313" key="3">
    <source>
        <dbReference type="EMBL" id="QJI00040.1"/>
    </source>
</evidence>
<protein>
    <submittedName>
        <fullName evidence="2">Uncharacterized protein</fullName>
    </submittedName>
</protein>
<feature type="transmembrane region" description="Helical" evidence="1">
    <location>
        <begin position="12"/>
        <end position="31"/>
    </location>
</feature>
<keyword evidence="1" id="KW-0472">Membrane</keyword>
<keyword evidence="1" id="KW-0812">Transmembrane</keyword>
<evidence type="ECO:0000313" key="2">
    <source>
        <dbReference type="EMBL" id="QJA51299.1"/>
    </source>
</evidence>
<keyword evidence="1" id="KW-1133">Transmembrane helix</keyword>
<dbReference type="AlphaFoldDB" id="A0A6H1ZUZ7"/>
<dbReference type="EMBL" id="MT144251">
    <property type="protein sequence ID" value="QJA51299.1"/>
    <property type="molecule type" value="Genomic_DNA"/>
</dbReference>
<name>A0A6H1ZUZ7_9ZZZZ</name>
<feature type="transmembrane region" description="Helical" evidence="1">
    <location>
        <begin position="37"/>
        <end position="54"/>
    </location>
</feature>
<reference evidence="2" key="1">
    <citation type="submission" date="2020-03" db="EMBL/GenBank/DDBJ databases">
        <title>The deep terrestrial virosphere.</title>
        <authorList>
            <person name="Holmfeldt K."/>
            <person name="Nilsson E."/>
            <person name="Simone D."/>
            <person name="Lopez-Fernandez M."/>
            <person name="Wu X."/>
            <person name="de Brujin I."/>
            <person name="Lundin D."/>
            <person name="Andersson A."/>
            <person name="Bertilsson S."/>
            <person name="Dopson M."/>
        </authorList>
    </citation>
    <scope>NUCLEOTIDE SEQUENCE</scope>
    <source>
        <strain evidence="2">TM448A02062</strain>
        <strain evidence="3">TM448B01802</strain>
    </source>
</reference>
<organism evidence="2">
    <name type="scientific">viral metagenome</name>
    <dbReference type="NCBI Taxonomy" id="1070528"/>
    <lineage>
        <taxon>unclassified sequences</taxon>
        <taxon>metagenomes</taxon>
        <taxon>organismal metagenomes</taxon>
    </lineage>
</organism>
<evidence type="ECO:0000256" key="1">
    <source>
        <dbReference type="SAM" id="Phobius"/>
    </source>
</evidence>
<sequence length="75" mass="8285">MAKFWDALLESTILQGVLALLFSVTICYMYLIGRDVPESLTLILGAIIGFYFRSKASVEVKKGLGYTLPTPEVPD</sequence>
<gene>
    <name evidence="2" type="ORF">TM448A02062_0011</name>
    <name evidence="3" type="ORF">TM448B01802_0012</name>
</gene>